<evidence type="ECO:0000313" key="2">
    <source>
        <dbReference type="EMBL" id="NJC26268.1"/>
    </source>
</evidence>
<reference evidence="2 3" key="1">
    <citation type="submission" date="2020-03" db="EMBL/GenBank/DDBJ databases">
        <title>Genomic Encyclopedia of Type Strains, Phase IV (KMG-IV): sequencing the most valuable type-strain genomes for metagenomic binning, comparative biology and taxonomic classification.</title>
        <authorList>
            <person name="Goeker M."/>
        </authorList>
    </citation>
    <scope>NUCLEOTIDE SEQUENCE [LARGE SCALE GENOMIC DNA]</scope>
    <source>
        <strain evidence="2 3">DSM 105096</strain>
    </source>
</reference>
<dbReference type="RefSeq" id="WP_168037022.1">
    <property type="nucleotide sequence ID" value="NZ_JAATJH010000002.1"/>
</dbReference>
<dbReference type="Pfam" id="PF16119">
    <property type="entry name" value="DUF4835"/>
    <property type="match status" value="1"/>
</dbReference>
<evidence type="ECO:0000256" key="1">
    <source>
        <dbReference type="SAM" id="SignalP"/>
    </source>
</evidence>
<dbReference type="Proteomes" id="UP000770785">
    <property type="component" value="Unassembled WGS sequence"/>
</dbReference>
<comment type="caution">
    <text evidence="2">The sequence shown here is derived from an EMBL/GenBank/DDBJ whole genome shotgun (WGS) entry which is preliminary data.</text>
</comment>
<organism evidence="2 3">
    <name type="scientific">Neolewinella antarctica</name>
    <dbReference type="NCBI Taxonomy" id="442734"/>
    <lineage>
        <taxon>Bacteria</taxon>
        <taxon>Pseudomonadati</taxon>
        <taxon>Bacteroidota</taxon>
        <taxon>Saprospiria</taxon>
        <taxon>Saprospirales</taxon>
        <taxon>Lewinellaceae</taxon>
        <taxon>Neolewinella</taxon>
    </lineage>
</organism>
<evidence type="ECO:0000313" key="3">
    <source>
        <dbReference type="Proteomes" id="UP000770785"/>
    </source>
</evidence>
<feature type="chain" id="PRO_5045302939" description="DUF4835 family protein" evidence="1">
    <location>
        <begin position="21"/>
        <end position="326"/>
    </location>
</feature>
<accession>A0ABX0XBQ6</accession>
<dbReference type="InterPro" id="IPR032274">
    <property type="entry name" value="DUF4835"/>
</dbReference>
<keyword evidence="3" id="KW-1185">Reference proteome</keyword>
<proteinExistence type="predicted"/>
<gene>
    <name evidence="2" type="ORF">GGR27_001767</name>
</gene>
<sequence>MVRSLLPLLLLVSLCTSVRAQSEIRWTVNLNTEQITQTDKSQLQALEKDLVTFLNGQTWTGDRFEEEERIEATVFLTIRERMEQSTKGDGASIPTPNQFTGTMAIQSLRPIYGVGDQTPVFNTQDENIDFSYRQGEGIQYSEQSYLSDLGTIMAFYSYIIIGLDYDTFSPLGGTPHFNKARELYNRLPPGLQNTNGWKTTARSRNRFFLMDNILDPRMLPMRRAYYNYHRLGLDMMTTDQISARNNITIAVEDAQKANAANPNSVFAQAFVDAKREEIIEIYKGATGVEQNTVITAMSRIDPAKSGDYRSIRFKGPATSRNKRGVR</sequence>
<name>A0ABX0XBQ6_9BACT</name>
<dbReference type="EMBL" id="JAATJH010000002">
    <property type="protein sequence ID" value="NJC26268.1"/>
    <property type="molecule type" value="Genomic_DNA"/>
</dbReference>
<feature type="signal peptide" evidence="1">
    <location>
        <begin position="1"/>
        <end position="20"/>
    </location>
</feature>
<evidence type="ECO:0008006" key="4">
    <source>
        <dbReference type="Google" id="ProtNLM"/>
    </source>
</evidence>
<keyword evidence="1" id="KW-0732">Signal</keyword>
<protein>
    <recommendedName>
        <fullName evidence="4">DUF4835 family protein</fullName>
    </recommendedName>
</protein>